<feature type="compositionally biased region" description="Basic and acidic residues" evidence="1">
    <location>
        <begin position="409"/>
        <end position="424"/>
    </location>
</feature>
<comment type="caution">
    <text evidence="2">The sequence shown here is derived from an EMBL/GenBank/DDBJ whole genome shotgun (WGS) entry which is preliminary data.</text>
</comment>
<feature type="compositionally biased region" description="Basic and acidic residues" evidence="1">
    <location>
        <begin position="445"/>
        <end position="460"/>
    </location>
</feature>
<feature type="compositionally biased region" description="Basic and acidic residues" evidence="1">
    <location>
        <begin position="900"/>
        <end position="918"/>
    </location>
</feature>
<reference evidence="2 3" key="1">
    <citation type="submission" date="2017-04" db="EMBL/GenBank/DDBJ databases">
        <title>Draft genome sequence of Tuber borchii Vittad., a whitish edible truffle.</title>
        <authorList>
            <consortium name="DOE Joint Genome Institute"/>
            <person name="Murat C."/>
            <person name="Kuo A."/>
            <person name="Barry K.W."/>
            <person name="Clum A."/>
            <person name="Dockter R.B."/>
            <person name="Fauchery L."/>
            <person name="Iotti M."/>
            <person name="Kohler A."/>
            <person name="Labutti K."/>
            <person name="Lindquist E.A."/>
            <person name="Lipzen A."/>
            <person name="Ohm R.A."/>
            <person name="Wang M."/>
            <person name="Grigoriev I.V."/>
            <person name="Zambonelli A."/>
            <person name="Martin F.M."/>
        </authorList>
    </citation>
    <scope>NUCLEOTIDE SEQUENCE [LARGE SCALE GENOMIC DNA]</scope>
    <source>
        <strain evidence="2 3">Tbo3840</strain>
    </source>
</reference>
<feature type="compositionally biased region" description="Polar residues" evidence="1">
    <location>
        <begin position="723"/>
        <end position="732"/>
    </location>
</feature>
<feature type="region of interest" description="Disordered" evidence="1">
    <location>
        <begin position="296"/>
        <end position="460"/>
    </location>
</feature>
<feature type="compositionally biased region" description="Basic and acidic residues" evidence="1">
    <location>
        <begin position="774"/>
        <end position="797"/>
    </location>
</feature>
<feature type="compositionally biased region" description="Basic and acidic residues" evidence="1">
    <location>
        <begin position="697"/>
        <end position="708"/>
    </location>
</feature>
<feature type="compositionally biased region" description="Basic and acidic residues" evidence="1">
    <location>
        <begin position="868"/>
        <end position="888"/>
    </location>
</feature>
<feature type="region of interest" description="Disordered" evidence="1">
    <location>
        <begin position="512"/>
        <end position="551"/>
    </location>
</feature>
<accession>A0A2T6ZE67</accession>
<feature type="compositionally biased region" description="Gly residues" evidence="1">
    <location>
        <begin position="604"/>
        <end position="613"/>
    </location>
</feature>
<dbReference type="Proteomes" id="UP000244722">
    <property type="component" value="Unassembled WGS sequence"/>
</dbReference>
<feature type="compositionally biased region" description="Basic and acidic residues" evidence="1">
    <location>
        <begin position="296"/>
        <end position="306"/>
    </location>
</feature>
<sequence length="974" mass="106896">MPSNDADILREQVLRSQKIATIKRNIEVLSNNVIRLQGQDSPEDLPPARAQAIAGLNGKIATLEIKAGGKQGGSWAKTPIGKAPTAETHLEADKTACHMSETIADSQLDRPKGKEALEEHCEAISEAKLARKKKMADLEAEVRVLSKIFERISAEMLELREKGNGPKETSEAWEIPTTQIPLGAEGAVSHPDDTAAKKRILKRLLLNPNTAQAIPTQVNKISSEAPVEIKNTASHANKTTPGGRILEPPQPEPDNALAIPTLASRDADILAKTHEHKLREQIRKMTAERIEAVEQSKCNFQEEKPAGKAPTTKTTEQRTKEEEKNESNIQEPKPTSKVPNTEAPLEVENAASHTNNTSPEEGIIQPPHRGPDSAESMLARTSKSENHTAAIHEHELKGQVTKMTVEGAKAAEKSESSAQEKEPISKVPTTEVSLEVEIATSHSNETTEQKRIPECPQRDPDGAEAIAARASQNAEILARIHQLALKRQIEKMTDALKKAAEKTRAGVLKKIHPGKDLHGKRSLEAHAGPSDTHQTALKKKPLKQLQPPSVNAQALAEYESKVGDLKAQLHKYELKRHMEKVVDMGTNSAVIKPAATKPVDTKPGGVGTEGGKSTGIRSEGTEPEETKPEGFKFAGNIGKDLTQTPVGTALGAKTPMAPRKKRPEHLQPDSTKAQAIAAHESKIRNFKAILQEHELKQKIKKQRAEQRAKALANRINDEETKKTPGNSSTAGTQLGAGKAVSHADEIRSRKRKAEEDQEVIPDNVKKQRYTPKPKLQEENLGERKRIGTAELKVEKSGRTSATEYAEKALGGAEPAPIRNDTAAKAPLETEKVVPHANETCSKKRKAEEEHETIPESKKPRYRYLPKLKAQEETPPKRKHIKTAEREIESPEYISIAEYNEQDKEETRSEAAEQGKAEQENPEQANPVDEGTPEVPQRSVEVGTVRETQAAAPREFVPFTHVPDPFVDEVDYEID</sequence>
<gene>
    <name evidence="2" type="ORF">B9Z19DRAFT_1068721</name>
</gene>
<feature type="compositionally biased region" description="Basic and acidic residues" evidence="1">
    <location>
        <begin position="513"/>
        <end position="524"/>
    </location>
</feature>
<name>A0A2T6ZE67_TUBBO</name>
<evidence type="ECO:0000313" key="2">
    <source>
        <dbReference type="EMBL" id="PUU73769.1"/>
    </source>
</evidence>
<dbReference type="AlphaFoldDB" id="A0A2T6ZE67"/>
<feature type="compositionally biased region" description="Basic and acidic residues" evidence="1">
    <location>
        <begin position="382"/>
        <end position="397"/>
    </location>
</feature>
<evidence type="ECO:0000313" key="3">
    <source>
        <dbReference type="Proteomes" id="UP000244722"/>
    </source>
</evidence>
<feature type="region of interest" description="Disordered" evidence="1">
    <location>
        <begin position="233"/>
        <end position="256"/>
    </location>
</feature>
<dbReference type="EMBL" id="NESQ01000347">
    <property type="protein sequence ID" value="PUU73769.1"/>
    <property type="molecule type" value="Genomic_DNA"/>
</dbReference>
<protein>
    <submittedName>
        <fullName evidence="2">Uncharacterized protein</fullName>
    </submittedName>
</protein>
<evidence type="ECO:0000256" key="1">
    <source>
        <dbReference type="SAM" id="MobiDB-lite"/>
    </source>
</evidence>
<feature type="compositionally biased region" description="Basic and acidic residues" evidence="1">
    <location>
        <begin position="845"/>
        <end position="858"/>
    </location>
</feature>
<organism evidence="2 3">
    <name type="scientific">Tuber borchii</name>
    <name type="common">White truffle</name>
    <dbReference type="NCBI Taxonomy" id="42251"/>
    <lineage>
        <taxon>Eukaryota</taxon>
        <taxon>Fungi</taxon>
        <taxon>Dikarya</taxon>
        <taxon>Ascomycota</taxon>
        <taxon>Pezizomycotina</taxon>
        <taxon>Pezizomycetes</taxon>
        <taxon>Pezizales</taxon>
        <taxon>Tuberaceae</taxon>
        <taxon>Tuber</taxon>
    </lineage>
</organism>
<feature type="region of interest" description="Disordered" evidence="1">
    <location>
        <begin position="596"/>
        <end position="679"/>
    </location>
</feature>
<keyword evidence="3" id="KW-1185">Reference proteome</keyword>
<proteinExistence type="predicted"/>
<feature type="region of interest" description="Disordered" evidence="1">
    <location>
        <begin position="697"/>
        <end position="948"/>
    </location>
</feature>
<feature type="compositionally biased region" description="Basic and acidic residues" evidence="1">
    <location>
        <begin position="315"/>
        <end position="326"/>
    </location>
</feature>